<keyword evidence="3" id="KW-1185">Reference proteome</keyword>
<dbReference type="Proteomes" id="UP000244722">
    <property type="component" value="Unassembled WGS sequence"/>
</dbReference>
<dbReference type="OrthoDB" id="5402002at2759"/>
<gene>
    <name evidence="2" type="ORF">B9Z19DRAFT_1191543</name>
</gene>
<evidence type="ECO:0000256" key="1">
    <source>
        <dbReference type="SAM" id="SignalP"/>
    </source>
</evidence>
<proteinExistence type="predicted"/>
<accession>A0A2T6ZZG7</accession>
<organism evidence="2 3">
    <name type="scientific">Tuber borchii</name>
    <name type="common">White truffle</name>
    <dbReference type="NCBI Taxonomy" id="42251"/>
    <lineage>
        <taxon>Eukaryota</taxon>
        <taxon>Fungi</taxon>
        <taxon>Dikarya</taxon>
        <taxon>Ascomycota</taxon>
        <taxon>Pezizomycotina</taxon>
        <taxon>Pezizomycetes</taxon>
        <taxon>Pezizales</taxon>
        <taxon>Tuberaceae</taxon>
        <taxon>Tuber</taxon>
    </lineage>
</organism>
<dbReference type="EMBL" id="NESQ01000054">
    <property type="protein sequence ID" value="PUU80889.1"/>
    <property type="molecule type" value="Genomic_DNA"/>
</dbReference>
<keyword evidence="1" id="KW-0732">Signal</keyword>
<sequence length="143" mass="15208">MQFLGTILMLLFATLINAAAFPQDTDTAIKDSFTGIHAEQCADGNGYTFSIYGDGNLEGTIVVINDPAAPNLTINAFDADGAQLEGTTLDAADPDGQALDCNTTCQIQEFIEEYKLDAIFFIACLGDSVPPTCWLDVGAGYPR</sequence>
<comment type="caution">
    <text evidence="2">The sequence shown here is derived from an EMBL/GenBank/DDBJ whole genome shotgun (WGS) entry which is preliminary data.</text>
</comment>
<dbReference type="AlphaFoldDB" id="A0A2T6ZZG7"/>
<name>A0A2T6ZZG7_TUBBO</name>
<evidence type="ECO:0000313" key="3">
    <source>
        <dbReference type="Proteomes" id="UP000244722"/>
    </source>
</evidence>
<protein>
    <submittedName>
        <fullName evidence="2">Uncharacterized protein</fullName>
    </submittedName>
</protein>
<feature type="chain" id="PRO_5015612646" evidence="1">
    <location>
        <begin position="19"/>
        <end position="143"/>
    </location>
</feature>
<reference evidence="2 3" key="1">
    <citation type="submission" date="2017-04" db="EMBL/GenBank/DDBJ databases">
        <title>Draft genome sequence of Tuber borchii Vittad., a whitish edible truffle.</title>
        <authorList>
            <consortium name="DOE Joint Genome Institute"/>
            <person name="Murat C."/>
            <person name="Kuo A."/>
            <person name="Barry K.W."/>
            <person name="Clum A."/>
            <person name="Dockter R.B."/>
            <person name="Fauchery L."/>
            <person name="Iotti M."/>
            <person name="Kohler A."/>
            <person name="Labutti K."/>
            <person name="Lindquist E.A."/>
            <person name="Lipzen A."/>
            <person name="Ohm R.A."/>
            <person name="Wang M."/>
            <person name="Grigoriev I.V."/>
            <person name="Zambonelli A."/>
            <person name="Martin F.M."/>
        </authorList>
    </citation>
    <scope>NUCLEOTIDE SEQUENCE [LARGE SCALE GENOMIC DNA]</scope>
    <source>
        <strain evidence="2 3">Tbo3840</strain>
    </source>
</reference>
<feature type="signal peptide" evidence="1">
    <location>
        <begin position="1"/>
        <end position="18"/>
    </location>
</feature>
<evidence type="ECO:0000313" key="2">
    <source>
        <dbReference type="EMBL" id="PUU80889.1"/>
    </source>
</evidence>